<dbReference type="RefSeq" id="WP_009481034.1">
    <property type="nucleotide sequence ID" value="NZ_BAFE01000003.1"/>
</dbReference>
<evidence type="ECO:0000313" key="2">
    <source>
        <dbReference type="EMBL" id="GAB47136.1"/>
    </source>
</evidence>
<feature type="region of interest" description="Disordered" evidence="1">
    <location>
        <begin position="48"/>
        <end position="80"/>
    </location>
</feature>
<dbReference type="Pfam" id="PF13822">
    <property type="entry name" value="ACC_epsilon"/>
    <property type="match status" value="1"/>
</dbReference>
<dbReference type="GO" id="GO:0003989">
    <property type="term" value="F:acetyl-CoA carboxylase activity"/>
    <property type="evidence" value="ECO:0007669"/>
    <property type="project" value="InterPro"/>
</dbReference>
<dbReference type="OrthoDB" id="4749910at2"/>
<protein>
    <submittedName>
        <fullName evidence="2">Putative sulfate permease</fullName>
    </submittedName>
</protein>
<gene>
    <name evidence="2" type="ORF">MOPEL_003_01620</name>
</gene>
<keyword evidence="3" id="KW-1185">Reference proteome</keyword>
<sequence>MSDAPADSAVETTEAAQVTAPVITVTRGNPTREETAVVTVLLAAMSGDRGSTDRNVRRGWSRPSRRLGHGLPGTGWGRAF</sequence>
<feature type="compositionally biased region" description="Basic residues" evidence="1">
    <location>
        <begin position="57"/>
        <end position="68"/>
    </location>
</feature>
<feature type="compositionally biased region" description="Gly residues" evidence="1">
    <location>
        <begin position="70"/>
        <end position="80"/>
    </location>
</feature>
<accession>H5UN28</accession>
<evidence type="ECO:0000256" key="1">
    <source>
        <dbReference type="SAM" id="MobiDB-lite"/>
    </source>
</evidence>
<dbReference type="InterPro" id="IPR032716">
    <property type="entry name" value="ACC_epsilon"/>
</dbReference>
<dbReference type="AlphaFoldDB" id="H5UN28"/>
<comment type="caution">
    <text evidence="2">The sequence shown here is derived from an EMBL/GenBank/DDBJ whole genome shotgun (WGS) entry which is preliminary data.</text>
</comment>
<proteinExistence type="predicted"/>
<dbReference type="EMBL" id="BAFE01000003">
    <property type="protein sequence ID" value="GAB47136.1"/>
    <property type="molecule type" value="Genomic_DNA"/>
</dbReference>
<organism evidence="2 3">
    <name type="scientific">Mobilicoccus pelagius NBRC 104925</name>
    <dbReference type="NCBI Taxonomy" id="1089455"/>
    <lineage>
        <taxon>Bacteria</taxon>
        <taxon>Bacillati</taxon>
        <taxon>Actinomycetota</taxon>
        <taxon>Actinomycetes</taxon>
        <taxon>Micrococcales</taxon>
        <taxon>Dermatophilaceae</taxon>
        <taxon>Mobilicoccus</taxon>
    </lineage>
</organism>
<dbReference type="Proteomes" id="UP000004367">
    <property type="component" value="Unassembled WGS sequence"/>
</dbReference>
<reference evidence="2 3" key="1">
    <citation type="submission" date="2012-02" db="EMBL/GenBank/DDBJ databases">
        <title>Whole genome shotgun sequence of Mobilicoccus pelagius NBRC 104925.</title>
        <authorList>
            <person name="Yoshida Y."/>
            <person name="Hosoyama A."/>
            <person name="Tsuchikane K."/>
            <person name="Katsumata H."/>
            <person name="Yamazaki S."/>
            <person name="Fujita N."/>
        </authorList>
    </citation>
    <scope>NUCLEOTIDE SEQUENCE [LARGE SCALE GENOMIC DNA]</scope>
    <source>
        <strain evidence="2 3">NBRC 104925</strain>
    </source>
</reference>
<name>H5UN28_9MICO</name>
<evidence type="ECO:0000313" key="3">
    <source>
        <dbReference type="Proteomes" id="UP000004367"/>
    </source>
</evidence>
<dbReference type="STRING" id="1089455.MOPEL_003_01620"/>
<dbReference type="GO" id="GO:0004658">
    <property type="term" value="F:propionyl-CoA carboxylase activity"/>
    <property type="evidence" value="ECO:0007669"/>
    <property type="project" value="InterPro"/>
</dbReference>